<evidence type="ECO:0000259" key="2">
    <source>
        <dbReference type="Pfam" id="PF24494"/>
    </source>
</evidence>
<dbReference type="Proteomes" id="UP001324427">
    <property type="component" value="Unassembled WGS sequence"/>
</dbReference>
<feature type="domain" description="DUF7587" evidence="2">
    <location>
        <begin position="37"/>
        <end position="177"/>
    </location>
</feature>
<proteinExistence type="predicted"/>
<evidence type="ECO:0000313" key="3">
    <source>
        <dbReference type="EMBL" id="KAK4546577.1"/>
    </source>
</evidence>
<feature type="compositionally biased region" description="Basic residues" evidence="1">
    <location>
        <begin position="658"/>
        <end position="667"/>
    </location>
</feature>
<feature type="compositionally biased region" description="Basic and acidic residues" evidence="1">
    <location>
        <begin position="367"/>
        <end position="376"/>
    </location>
</feature>
<dbReference type="InterPro" id="IPR056009">
    <property type="entry name" value="DUF7587"/>
</dbReference>
<dbReference type="EMBL" id="JAVFHQ010000014">
    <property type="protein sequence ID" value="KAK4546577.1"/>
    <property type="molecule type" value="Genomic_DNA"/>
</dbReference>
<evidence type="ECO:0000313" key="4">
    <source>
        <dbReference type="Proteomes" id="UP001324427"/>
    </source>
</evidence>
<feature type="region of interest" description="Disordered" evidence="1">
    <location>
        <begin position="322"/>
        <end position="379"/>
    </location>
</feature>
<comment type="caution">
    <text evidence="3">The sequence shown here is derived from an EMBL/GenBank/DDBJ whole genome shotgun (WGS) entry which is preliminary data.</text>
</comment>
<protein>
    <recommendedName>
        <fullName evidence="2">DUF7587 domain-containing protein</fullName>
    </recommendedName>
</protein>
<feature type="region of interest" description="Disordered" evidence="1">
    <location>
        <begin position="658"/>
        <end position="677"/>
    </location>
</feature>
<organism evidence="3 4">
    <name type="scientific">Oleoguttula mirabilis</name>
    <dbReference type="NCBI Taxonomy" id="1507867"/>
    <lineage>
        <taxon>Eukaryota</taxon>
        <taxon>Fungi</taxon>
        <taxon>Dikarya</taxon>
        <taxon>Ascomycota</taxon>
        <taxon>Pezizomycotina</taxon>
        <taxon>Dothideomycetes</taxon>
        <taxon>Dothideomycetidae</taxon>
        <taxon>Mycosphaerellales</taxon>
        <taxon>Teratosphaeriaceae</taxon>
        <taxon>Oleoguttula</taxon>
    </lineage>
</organism>
<reference evidence="3 4" key="1">
    <citation type="submission" date="2021-11" db="EMBL/GenBank/DDBJ databases">
        <title>Black yeast isolated from Biological Soil Crust.</title>
        <authorList>
            <person name="Kurbessoian T."/>
        </authorList>
    </citation>
    <scope>NUCLEOTIDE SEQUENCE [LARGE SCALE GENOMIC DNA]</scope>
    <source>
        <strain evidence="3 4">CCFEE 5522</strain>
    </source>
</reference>
<gene>
    <name evidence="3" type="ORF">LTR36_001794</name>
</gene>
<dbReference type="AlphaFoldDB" id="A0AAV9JMP9"/>
<evidence type="ECO:0000256" key="1">
    <source>
        <dbReference type="SAM" id="MobiDB-lite"/>
    </source>
</evidence>
<feature type="domain" description="DUF7587" evidence="2">
    <location>
        <begin position="383"/>
        <end position="494"/>
    </location>
</feature>
<dbReference type="Pfam" id="PF24494">
    <property type="entry name" value="DUF7587"/>
    <property type="match status" value="2"/>
</dbReference>
<name>A0AAV9JMP9_9PEZI</name>
<keyword evidence="4" id="KW-1185">Reference proteome</keyword>
<sequence>MAEGGAQAQMPRPPLPATGALISQALQKKVQLAAKSTPRYLFRAWRGREDTRVVESDEAIVPGAFNTHDAPSSMFDVPKKLLVTDVKGNLRGHQTPSLFSDWTQSFRAAIEKAGELQRRAGSATDDDVYICILDTKALPDTVTVLHTSHLALLDKRIPKIPTVAHKFVAYGMIPGSAYKAVGYDQFFDGHLTWLAAGAETFADFEAELDLAREFSRSFGAAFELPIVATCVAMYKHHADVLVDVAWKQRLANRLCQLYHVPADWEADPLIMTDITCMAGYTDAMRSRALMCAMVQQVSSIVRKRGVRPRSASVARLADILESGTIDDDDDEEDDGADFVPDDASDSEDHSSDVGEVEESPMPMPRGAMDERTKRELQQATTRTPRYLFRAWSNTSNPSGGYVGLNTTTTITPLAYDKRRSCGKGSIYNHTRTSLTNMALAHVSTSMHFSTEFSSWGASLQVAFRFAHGRPDSQISVIDTRKLSKRNVILHVPSLDCLSETFSQYDWEYLAHGVITGPALSVVPLSAFGATCSPNPWTFGLSRLPNATACTGKKCRAITKAEVKQARSVADQYSPQFRVAITLAILCLKQRCGDFWDCGNIKSLQVIADGLQDCKIPQHWCKDRSIFTDVVHTKGYGEVKQMIHLLRALVNYCHGRGARGRSHSRARSASRANGCVPPRRKRRVAGEMGVRFVDEVSDSSGDDEAGRGRKRARPLEEVRYFRADDAIL</sequence>
<accession>A0AAV9JMP9</accession>
<feature type="compositionally biased region" description="Acidic residues" evidence="1">
    <location>
        <begin position="324"/>
        <end position="345"/>
    </location>
</feature>